<sequence>MLPVTTTEQRQTSQSIRLFFWRYRFRVKEFANGSTTSIQTVCAQFGDDALQADVPRRVRRLSSPTHCPSNPRSRRSGSPIQDCHPQTYSILFSEKKGKTQQQIYVTRRFGWNFSNEM</sequence>
<gene>
    <name evidence="2" type="ORF">PHSY_000226</name>
</gene>
<dbReference type="GeneID" id="24105537"/>
<dbReference type="AlphaFoldDB" id="R9NW37"/>
<name>R9NW37_PSEHS</name>
<dbReference type="RefSeq" id="XP_012186258.1">
    <property type="nucleotide sequence ID" value="XM_012330868.1"/>
</dbReference>
<keyword evidence="3" id="KW-1185">Reference proteome</keyword>
<feature type="region of interest" description="Disordered" evidence="1">
    <location>
        <begin position="57"/>
        <end position="82"/>
    </location>
</feature>
<dbReference type="Proteomes" id="UP000014071">
    <property type="component" value="Unassembled WGS sequence"/>
</dbReference>
<dbReference type="EMBL" id="DF238767">
    <property type="protein sequence ID" value="GAC92671.1"/>
    <property type="molecule type" value="Genomic_DNA"/>
</dbReference>
<feature type="compositionally biased region" description="Low complexity" evidence="1">
    <location>
        <begin position="68"/>
        <end position="79"/>
    </location>
</feature>
<evidence type="ECO:0000256" key="1">
    <source>
        <dbReference type="SAM" id="MobiDB-lite"/>
    </source>
</evidence>
<dbReference type="HOGENOM" id="CLU_2085823_0_0_1"/>
<reference evidence="3" key="1">
    <citation type="journal article" date="2013" name="Genome Announc.">
        <title>Draft genome sequence of the basidiomycetous yeast-like fungus Pseudozyma hubeiensis SY62, which produces an abundant amount of the biosurfactant mannosylerythritol lipids.</title>
        <authorList>
            <person name="Konishi M."/>
            <person name="Hatada Y."/>
            <person name="Horiuchi J."/>
        </authorList>
    </citation>
    <scope>NUCLEOTIDE SEQUENCE [LARGE SCALE GENOMIC DNA]</scope>
    <source>
        <strain evidence="3">SY62</strain>
    </source>
</reference>
<evidence type="ECO:0000313" key="3">
    <source>
        <dbReference type="Proteomes" id="UP000014071"/>
    </source>
</evidence>
<proteinExistence type="predicted"/>
<evidence type="ECO:0000313" key="2">
    <source>
        <dbReference type="EMBL" id="GAC92671.1"/>
    </source>
</evidence>
<protein>
    <submittedName>
        <fullName evidence="2">Uncharacterized protein</fullName>
    </submittedName>
</protein>
<accession>R9NW37</accession>
<organism evidence="2 3">
    <name type="scientific">Pseudozyma hubeiensis (strain SY62)</name>
    <name type="common">Yeast</name>
    <dbReference type="NCBI Taxonomy" id="1305764"/>
    <lineage>
        <taxon>Eukaryota</taxon>
        <taxon>Fungi</taxon>
        <taxon>Dikarya</taxon>
        <taxon>Basidiomycota</taxon>
        <taxon>Ustilaginomycotina</taxon>
        <taxon>Ustilaginomycetes</taxon>
        <taxon>Ustilaginales</taxon>
        <taxon>Ustilaginaceae</taxon>
        <taxon>Pseudozyma</taxon>
    </lineage>
</organism>